<dbReference type="AlphaFoldDB" id="A0A2R7UE13"/>
<comment type="caution">
    <text evidence="1">The sequence shown here is derived from an EMBL/GenBank/DDBJ whole genome shotgun (WGS) entry which is preliminary data.</text>
</comment>
<dbReference type="Proteomes" id="UP000244874">
    <property type="component" value="Unassembled WGS sequence"/>
</dbReference>
<dbReference type="EMBL" id="QANO01000177">
    <property type="protein sequence ID" value="PTU49582.1"/>
    <property type="molecule type" value="Genomic_DNA"/>
</dbReference>
<organism evidence="1 2">
    <name type="scientific">Pseudomonas plecoglossicida</name>
    <dbReference type="NCBI Taxonomy" id="70775"/>
    <lineage>
        <taxon>Bacteria</taxon>
        <taxon>Pseudomonadati</taxon>
        <taxon>Pseudomonadota</taxon>
        <taxon>Gammaproteobacteria</taxon>
        <taxon>Pseudomonadales</taxon>
        <taxon>Pseudomonadaceae</taxon>
        <taxon>Pseudomonas</taxon>
    </lineage>
</organism>
<gene>
    <name evidence="1" type="ORF">DBB42_24645</name>
</gene>
<reference evidence="1 2" key="1">
    <citation type="submission" date="2018-04" db="EMBL/GenBank/DDBJ databases">
        <authorList>
            <person name="Go L.Y."/>
            <person name="Mitchell J.A."/>
        </authorList>
    </citation>
    <scope>NUCLEOTIDE SEQUENCE [LARGE SCALE GENOMIC DNA]</scope>
    <source>
        <strain evidence="1 2">KCJK7865</strain>
    </source>
</reference>
<evidence type="ECO:0000313" key="1">
    <source>
        <dbReference type="EMBL" id="PTU49582.1"/>
    </source>
</evidence>
<accession>A0A2R7UE13</accession>
<protein>
    <submittedName>
        <fullName evidence="1">Uncharacterized protein</fullName>
    </submittedName>
</protein>
<sequence>MCGAIGQFDSTKRDPWMDEQRYLASICEKEREFANPERGARFRRVVCRLRRGVRGIRVPGR</sequence>
<name>A0A2R7UE13_PSEDL</name>
<proteinExistence type="predicted"/>
<evidence type="ECO:0000313" key="2">
    <source>
        <dbReference type="Proteomes" id="UP000244874"/>
    </source>
</evidence>